<comment type="similarity">
    <text evidence="2">Belongs to the MreD family.</text>
</comment>
<dbReference type="GO" id="GO:0008360">
    <property type="term" value="P:regulation of cell shape"/>
    <property type="evidence" value="ECO:0007669"/>
    <property type="project" value="UniProtKB-KW"/>
</dbReference>
<evidence type="ECO:0000256" key="3">
    <source>
        <dbReference type="ARBA" id="ARBA00022475"/>
    </source>
</evidence>
<accession>A0A402CQG8</accession>
<evidence type="ECO:0000256" key="7">
    <source>
        <dbReference type="ARBA" id="ARBA00023136"/>
    </source>
</evidence>
<dbReference type="InterPro" id="IPR007227">
    <property type="entry name" value="Cell_shape_determining_MreD"/>
</dbReference>
<dbReference type="AlphaFoldDB" id="A0A402CQG8"/>
<evidence type="ECO:0000313" key="9">
    <source>
        <dbReference type="Proteomes" id="UP000287394"/>
    </source>
</evidence>
<keyword evidence="3" id="KW-1003">Cell membrane</keyword>
<dbReference type="EMBL" id="AP025739">
    <property type="protein sequence ID" value="BDI32756.1"/>
    <property type="molecule type" value="Genomic_DNA"/>
</dbReference>
<organism evidence="8 9">
    <name type="scientific">Capsulimonas corticalis</name>
    <dbReference type="NCBI Taxonomy" id="2219043"/>
    <lineage>
        <taxon>Bacteria</taxon>
        <taxon>Bacillati</taxon>
        <taxon>Armatimonadota</taxon>
        <taxon>Armatimonadia</taxon>
        <taxon>Capsulimonadales</taxon>
        <taxon>Capsulimonadaceae</taxon>
        <taxon>Capsulimonas</taxon>
    </lineage>
</organism>
<evidence type="ECO:0000313" key="8">
    <source>
        <dbReference type="EMBL" id="BDI32756.1"/>
    </source>
</evidence>
<evidence type="ECO:0000256" key="5">
    <source>
        <dbReference type="ARBA" id="ARBA00022960"/>
    </source>
</evidence>
<evidence type="ECO:0000256" key="2">
    <source>
        <dbReference type="ARBA" id="ARBA00007776"/>
    </source>
</evidence>
<comment type="subcellular location">
    <subcellularLocation>
        <location evidence="1">Cell membrane</location>
        <topology evidence="1">Multi-pass membrane protein</topology>
    </subcellularLocation>
</comment>
<evidence type="ECO:0000256" key="1">
    <source>
        <dbReference type="ARBA" id="ARBA00004651"/>
    </source>
</evidence>
<proteinExistence type="inferred from homology"/>
<dbReference type="KEGG" id="ccot:CCAX7_48070"/>
<keyword evidence="9" id="KW-1185">Reference proteome</keyword>
<name>A0A402CQG8_9BACT</name>
<evidence type="ECO:0000256" key="6">
    <source>
        <dbReference type="ARBA" id="ARBA00022989"/>
    </source>
</evidence>
<evidence type="ECO:0000256" key="4">
    <source>
        <dbReference type="ARBA" id="ARBA00022692"/>
    </source>
</evidence>
<dbReference type="Proteomes" id="UP000287394">
    <property type="component" value="Chromosome"/>
</dbReference>
<reference evidence="8 9" key="1">
    <citation type="journal article" date="2019" name="Int. J. Syst. Evol. Microbiol.">
        <title>Capsulimonas corticalis gen. nov., sp. nov., an aerobic capsulated bacterium, of a novel bacterial order, Capsulimonadales ord. nov., of the class Armatimonadia of the phylum Armatimonadetes.</title>
        <authorList>
            <person name="Li J."/>
            <person name="Kudo C."/>
            <person name="Tonouchi A."/>
        </authorList>
    </citation>
    <scope>NUCLEOTIDE SEQUENCE [LARGE SCALE GENOMIC DNA]</scope>
    <source>
        <strain evidence="8 9">AX-7</strain>
    </source>
</reference>
<dbReference type="GO" id="GO:0005886">
    <property type="term" value="C:plasma membrane"/>
    <property type="evidence" value="ECO:0007669"/>
    <property type="project" value="UniProtKB-SubCell"/>
</dbReference>
<keyword evidence="6" id="KW-1133">Transmembrane helix</keyword>
<gene>
    <name evidence="8" type="ORF">CCAX7_48070</name>
</gene>
<dbReference type="NCBIfam" id="TIGR03426">
    <property type="entry name" value="shape_MreD"/>
    <property type="match status" value="1"/>
</dbReference>
<sequence>MTEANMTSGRQTFIVALCILLAHVLQGRVSQAIAIRGAHPDFPLIVLACGATLLGGARGTMVGLWSGLLTGAVASVNYGSFLASRTLAGAFAGNLQRSMIRDSIVVPPLVVLSTTVVAEFIYAVMAPNAWLHHWRLWLRDTGGELVYNMVLSYPIYFLLRKMRIGHKVEDPFALRS</sequence>
<dbReference type="RefSeq" id="WP_119319544.1">
    <property type="nucleotide sequence ID" value="NZ_AP025739.1"/>
</dbReference>
<keyword evidence="7" id="KW-0472">Membrane</keyword>
<keyword evidence="5" id="KW-0133">Cell shape</keyword>
<protein>
    <submittedName>
        <fullName evidence="8">Uncharacterized protein</fullName>
    </submittedName>
</protein>
<keyword evidence="4" id="KW-0812">Transmembrane</keyword>